<dbReference type="EMBL" id="JAVHJM010000015">
    <property type="protein sequence ID" value="KAK6497199.1"/>
    <property type="molecule type" value="Genomic_DNA"/>
</dbReference>
<dbReference type="Proteomes" id="UP001307849">
    <property type="component" value="Unassembled WGS sequence"/>
</dbReference>
<reference evidence="2 3" key="1">
    <citation type="submission" date="2019-10" db="EMBL/GenBank/DDBJ databases">
        <authorList>
            <person name="Palmer J.M."/>
        </authorList>
    </citation>
    <scope>NUCLEOTIDE SEQUENCE [LARGE SCALE GENOMIC DNA]</scope>
    <source>
        <strain evidence="2 3">TWF506</strain>
    </source>
</reference>
<gene>
    <name evidence="2" type="ORF">TWF506_004674</name>
</gene>
<feature type="region of interest" description="Disordered" evidence="1">
    <location>
        <begin position="84"/>
        <end position="111"/>
    </location>
</feature>
<keyword evidence="3" id="KW-1185">Reference proteome</keyword>
<organism evidence="2 3">
    <name type="scientific">Arthrobotrys conoides</name>
    <dbReference type="NCBI Taxonomy" id="74498"/>
    <lineage>
        <taxon>Eukaryota</taxon>
        <taxon>Fungi</taxon>
        <taxon>Dikarya</taxon>
        <taxon>Ascomycota</taxon>
        <taxon>Pezizomycotina</taxon>
        <taxon>Orbiliomycetes</taxon>
        <taxon>Orbiliales</taxon>
        <taxon>Orbiliaceae</taxon>
        <taxon>Arthrobotrys</taxon>
    </lineage>
</organism>
<name>A0AAN8N2H3_9PEZI</name>
<feature type="region of interest" description="Disordered" evidence="1">
    <location>
        <begin position="290"/>
        <end position="319"/>
    </location>
</feature>
<evidence type="ECO:0000256" key="1">
    <source>
        <dbReference type="SAM" id="MobiDB-lite"/>
    </source>
</evidence>
<protein>
    <submittedName>
        <fullName evidence="2">Uncharacterized protein</fullName>
    </submittedName>
</protein>
<sequence length="345" mass="37459">MNSLCSGTRICSCAKPYRCPRWNSRLLQTQNGVNYTHVHVQNPIDPSLWPGFPSSTGNHAIGSQHDGYRAQSLQDSAGVYLPGSSAPIQEPIAHGGADFPQSPTSIGPDQPPVGYFGLTKAVDLSLGGKESHSFRSDATDSVFSPDAWVDSTRSSSVSHFTSEGQATWTVNTDRNTLDNAASSSRFLYHDITNMSQIFEEQQPGPSLYPDSALKPQDSVQEGFSDSMLGYDFEDLPTQASATTGSTYYSRPNSGYTMANGFLGYSSQYQQKQSAPPEPEDPPVLRLLSTIRPPRRRNTRGPAQQEGRGTRSPFIGTLPTKPRVNISDNLELYCAQLVPGLVSGDD</sequence>
<dbReference type="AlphaFoldDB" id="A0AAN8N2H3"/>
<evidence type="ECO:0000313" key="3">
    <source>
        <dbReference type="Proteomes" id="UP001307849"/>
    </source>
</evidence>
<proteinExistence type="predicted"/>
<comment type="caution">
    <text evidence="2">The sequence shown here is derived from an EMBL/GenBank/DDBJ whole genome shotgun (WGS) entry which is preliminary data.</text>
</comment>
<accession>A0AAN8N2H3</accession>
<evidence type="ECO:0000313" key="2">
    <source>
        <dbReference type="EMBL" id="KAK6497199.1"/>
    </source>
</evidence>